<dbReference type="EMBL" id="JAUFQS010000041">
    <property type="protein sequence ID" value="MDN3689711.1"/>
    <property type="molecule type" value="Genomic_DNA"/>
</dbReference>
<name>A0ABT8CB21_9BACT</name>
<gene>
    <name evidence="2" type="ORF">QWZ15_17940</name>
</gene>
<accession>A0ABT8CB21</accession>
<evidence type="ECO:0000259" key="1">
    <source>
        <dbReference type="Pfam" id="PF01425"/>
    </source>
</evidence>
<protein>
    <submittedName>
        <fullName evidence="2">Amidase family protein</fullName>
    </submittedName>
</protein>
<dbReference type="InterPro" id="IPR036928">
    <property type="entry name" value="AS_sf"/>
</dbReference>
<dbReference type="PROSITE" id="PS51257">
    <property type="entry name" value="PROKAR_LIPOPROTEIN"/>
    <property type="match status" value="1"/>
</dbReference>
<dbReference type="InterPro" id="IPR023631">
    <property type="entry name" value="Amidase_dom"/>
</dbReference>
<feature type="domain" description="Amidase" evidence="1">
    <location>
        <begin position="56"/>
        <end position="497"/>
    </location>
</feature>
<proteinExistence type="predicted"/>
<comment type="caution">
    <text evidence="2">The sequence shown here is derived from an EMBL/GenBank/DDBJ whole genome shotgun (WGS) entry which is preliminary data.</text>
</comment>
<organism evidence="2 3">
    <name type="scientific">Cyclobacterium jeungdonense</name>
    <dbReference type="NCBI Taxonomy" id="708087"/>
    <lineage>
        <taxon>Bacteria</taxon>
        <taxon>Pseudomonadati</taxon>
        <taxon>Bacteroidota</taxon>
        <taxon>Cytophagia</taxon>
        <taxon>Cytophagales</taxon>
        <taxon>Cyclobacteriaceae</taxon>
        <taxon>Cyclobacterium</taxon>
    </lineage>
</organism>
<dbReference type="Proteomes" id="UP001236663">
    <property type="component" value="Unassembled WGS sequence"/>
</dbReference>
<dbReference type="SUPFAM" id="SSF75304">
    <property type="entry name" value="Amidase signature (AS) enzymes"/>
    <property type="match status" value="1"/>
</dbReference>
<reference evidence="3" key="1">
    <citation type="journal article" date="2019" name="Int. J. Syst. Evol. Microbiol.">
        <title>The Global Catalogue of Microorganisms (GCM) 10K type strain sequencing project: providing services to taxonomists for standard genome sequencing and annotation.</title>
        <authorList>
            <consortium name="The Broad Institute Genomics Platform"/>
            <consortium name="The Broad Institute Genome Sequencing Center for Infectious Disease"/>
            <person name="Wu L."/>
            <person name="Ma J."/>
        </authorList>
    </citation>
    <scope>NUCLEOTIDE SEQUENCE [LARGE SCALE GENOMIC DNA]</scope>
    <source>
        <strain evidence="3">CECT 7706</strain>
    </source>
</reference>
<dbReference type="Gene3D" id="3.90.1300.10">
    <property type="entry name" value="Amidase signature (AS) domain"/>
    <property type="match status" value="1"/>
</dbReference>
<evidence type="ECO:0000313" key="2">
    <source>
        <dbReference type="EMBL" id="MDN3689711.1"/>
    </source>
</evidence>
<dbReference type="Pfam" id="PF01425">
    <property type="entry name" value="Amidase"/>
    <property type="match status" value="1"/>
</dbReference>
<sequence length="521" mass="56280">MLITRKIMQYSLIGLVLIWVGCASPQESSSDFPLVEATIADIHAAMESGDVSAQYLVEGYLKRIEAYDKQGPSINSIIITNPEAISTAKYLDSVYAVSGMVGPLHGIPIIIKDNFDYFGLPTSNGTLALKESYPPNDAFQVKKLREAGAIVIAKSNLAEFASSGSFSVSSVLPGYSRNPYDTRRTTAGSSGGTGAAIAASLAVVGMGTDTGSSIRGPSSHQALVGIRSTMGLTSRDGIVPLALTNDIGGPMARTVEDAVRVFDVIAGYDEADSVTKASIENKEASYLPFLQADALEGKRIGVLHQLFPETESDSSVYSLMIDALEDFKKGGAILLDSVKINDLDSLNESGTRIRQLKRDYNAYLASLGDSSDYKSLQDIIDSDEYHPYLEKRLIDAQSEVDVPEDHPDWGKNMALRQVLRDRILEVMDSLNLDALIYPSFTYPPRLIGDLNGPRGDTSGKLSPPTGFPAIAVPMGYSYGKYPAGFQLLGRPFSEGLLFSISYGYEQLTKHRRAPDGFGEVF</sequence>
<evidence type="ECO:0000313" key="3">
    <source>
        <dbReference type="Proteomes" id="UP001236663"/>
    </source>
</evidence>
<dbReference type="PANTHER" id="PTHR42678:SF34">
    <property type="entry name" value="OS04G0183300 PROTEIN"/>
    <property type="match status" value="1"/>
</dbReference>
<dbReference type="RefSeq" id="WP_240459303.1">
    <property type="nucleotide sequence ID" value="NZ_JAUFQS010000041.1"/>
</dbReference>
<dbReference type="PANTHER" id="PTHR42678">
    <property type="entry name" value="AMIDASE"/>
    <property type="match status" value="1"/>
</dbReference>
<keyword evidence="3" id="KW-1185">Reference proteome</keyword>